<protein>
    <submittedName>
        <fullName evidence="4">Uncharacterized protein LOC100037365</fullName>
    </submittedName>
</protein>
<dbReference type="PANTHER" id="PTHR46599">
    <property type="entry name" value="PIGGYBAC TRANSPOSABLE ELEMENT-DERIVED PROTEIN 4"/>
    <property type="match status" value="1"/>
</dbReference>
<keyword evidence="3" id="KW-1185">Reference proteome</keyword>
<gene>
    <name evidence="4 5" type="ORF">zgc:162611</name>
</gene>
<dbReference type="Pfam" id="PF13843">
    <property type="entry name" value="DDE_Tnp_1_7"/>
    <property type="match status" value="1"/>
</dbReference>
<dbReference type="KEGG" id="dre:100037365"/>
<dbReference type="AlphaFoldDB" id="A0A8M1NED1"/>
<dbReference type="FunCoup" id="A0A8M1NED1">
    <property type="interactions" value="2"/>
</dbReference>
<evidence type="ECO:0000259" key="2">
    <source>
        <dbReference type="Pfam" id="PF13843"/>
    </source>
</evidence>
<feature type="compositionally biased region" description="Acidic residues" evidence="1">
    <location>
        <begin position="25"/>
        <end position="52"/>
    </location>
</feature>
<evidence type="ECO:0000313" key="5">
    <source>
        <dbReference type="ZFIN" id="ZDB-GENE-070410-87"/>
    </source>
</evidence>
<dbReference type="PANTHER" id="PTHR46599:SF3">
    <property type="entry name" value="PIGGYBAC TRANSPOSABLE ELEMENT-DERIVED PROTEIN 4"/>
    <property type="match status" value="1"/>
</dbReference>
<dbReference type="GeneID" id="100037365"/>
<evidence type="ECO:0000256" key="1">
    <source>
        <dbReference type="SAM" id="MobiDB-lite"/>
    </source>
</evidence>
<dbReference type="ZFIN" id="ZDB-GENE-070410-87">
    <property type="gene designation" value="zgc:162611"/>
</dbReference>
<feature type="region of interest" description="Disordered" evidence="1">
    <location>
        <begin position="1"/>
        <end position="70"/>
    </location>
</feature>
<organism evidence="3 4">
    <name type="scientific">Danio rerio</name>
    <name type="common">Zebrafish</name>
    <name type="synonym">Brachydanio rerio</name>
    <dbReference type="NCBI Taxonomy" id="7955"/>
    <lineage>
        <taxon>Eukaryota</taxon>
        <taxon>Metazoa</taxon>
        <taxon>Chordata</taxon>
        <taxon>Craniata</taxon>
        <taxon>Vertebrata</taxon>
        <taxon>Euteleostomi</taxon>
        <taxon>Actinopterygii</taxon>
        <taxon>Neopterygii</taxon>
        <taxon>Teleostei</taxon>
        <taxon>Ostariophysi</taxon>
        <taxon>Cypriniformes</taxon>
        <taxon>Danionidae</taxon>
        <taxon>Danioninae</taxon>
        <taxon>Danio</taxon>
    </lineage>
</organism>
<evidence type="ECO:0000313" key="3">
    <source>
        <dbReference type="Proteomes" id="UP000000437"/>
    </source>
</evidence>
<name>A0A8M1NED1_DANRE</name>
<dbReference type="RefSeq" id="NP_001082986.2">
    <property type="nucleotide sequence ID" value="NM_001089517.2"/>
</dbReference>
<accession>A0A8M1NED1</accession>
<dbReference type="AGR" id="ZFIN:ZDB-GENE-070410-87"/>
<feature type="domain" description="PiggyBac transposable element-derived protein" evidence="2">
    <location>
        <begin position="98"/>
        <end position="452"/>
    </location>
</feature>
<dbReference type="InterPro" id="IPR029526">
    <property type="entry name" value="PGBD"/>
</dbReference>
<proteinExistence type="predicted"/>
<reference evidence="4" key="1">
    <citation type="journal article" date="2015" name="Nat. Commun.">
        <title>RFX transcription factors are essential for hearing in mice.</title>
        <authorList>
            <person name="Elkon R."/>
            <person name="Milon B."/>
            <person name="Morrison L."/>
            <person name="Shah M."/>
            <person name="Vijayakumar S."/>
            <person name="Racherla M."/>
            <person name="Leitch C.C."/>
            <person name="Silipino L."/>
            <person name="Hadi S."/>
            <person name="Weiss-Gayet M."/>
            <person name="Barras E."/>
            <person name="Schmid C.D."/>
            <person name="Ait-Lounis A."/>
            <person name="Barnes A."/>
            <person name="Song Y."/>
            <person name="Eisenman D.J."/>
            <person name="Eliyahu E."/>
            <person name="Frolenkov G.I."/>
            <person name="Strome S.E."/>
            <person name="Durand B."/>
            <person name="Zaghloul N.A."/>
            <person name="Jones S.M."/>
            <person name="Reith W."/>
            <person name="Hertzano R."/>
        </authorList>
    </citation>
    <scope>NUCLEOTIDE SEQUENCE</scope>
    <source>
        <strain evidence="4">Singapore</strain>
    </source>
</reference>
<dbReference type="OrthoDB" id="118105at2759"/>
<reference evidence="4" key="2">
    <citation type="submission" date="2025-08" db="UniProtKB">
        <authorList>
            <consortium name="RefSeq"/>
        </authorList>
    </citation>
    <scope>IDENTIFICATION</scope>
    <source>
        <strain evidence="4">Singapore</strain>
    </source>
</reference>
<sequence>MLRNKHDETPQVDADREEEYHFSSEEEQEDDIEDDEYEEETADSSDDCDNDSEQIPVAKRAKTVSWRTERDADKLPKNLRFQPAREPGPQLSPADPLNPLSLFKLFFSKSVVSNLCKNTNAQAARAMAKQCKYPWTDVSVEELYHYIGLIFYMDVVRMYSVADYWRQDPFFSVPFPSTVMSMDRYHAILCNLHLSDPNADENDGDTLFKVKSLMDSIRQACSAHYQPRRNVVVSERFVLRKVKPVIKAKLGFRFFVLIDSSNGYTADVSVYKTSFPPRPGFSYDTVMSLLDAKALGSGYHVYMDDFYTTPKLMKDLFALKFGACGMYRDQRKDFPRNKSNPLTEKSARGSYRWIRDGPVVFVKWMDRPEVSICSTIHQAYTGEHVERKVRRQGSRKTKSIPCPAPVSAYSQHIVEVDPFDQLLQYYIMHYNSLKWYKKVFLQFLDIAAANAFILHKEQGGKLTHKKFMDQLIEELCSVSEEVPEQSSIQVEHLPVSGALLESHTATTGRQACSQCKKQDIRQLTPWKCQACHVFLCVEVDRNRFLDWHKNIACSGL</sequence>
<evidence type="ECO:0000313" key="4">
    <source>
        <dbReference type="RefSeq" id="NP_001082986.2"/>
    </source>
</evidence>
<dbReference type="Proteomes" id="UP000000437">
    <property type="component" value="Chromosome 25"/>
</dbReference>